<organism evidence="1 2">
    <name type="scientific">Trinickia dabaoshanensis</name>
    <dbReference type="NCBI Taxonomy" id="564714"/>
    <lineage>
        <taxon>Bacteria</taxon>
        <taxon>Pseudomonadati</taxon>
        <taxon>Pseudomonadota</taxon>
        <taxon>Betaproteobacteria</taxon>
        <taxon>Burkholderiales</taxon>
        <taxon>Burkholderiaceae</taxon>
        <taxon>Trinickia</taxon>
    </lineage>
</organism>
<accession>A0A2N7VZG7</accession>
<sequence>MRGGAKEGAERSGVIEAAKSGARLEDRNRCARPEGRLEKSVVRYCSDLRKALLAVGRDELGRAPGAPRLSCHGALAGDFQRAFRTDVAAGPALAATPSGTPLCQTDGWN</sequence>
<dbReference type="Proteomes" id="UP000235616">
    <property type="component" value="Unassembled WGS sequence"/>
</dbReference>
<name>A0A2N7VZG7_9BURK</name>
<comment type="caution">
    <text evidence="1">The sequence shown here is derived from an EMBL/GenBank/DDBJ whole genome shotgun (WGS) entry which is preliminary data.</text>
</comment>
<dbReference type="EMBL" id="PNYA01000003">
    <property type="protein sequence ID" value="PMS22548.1"/>
    <property type="molecule type" value="Genomic_DNA"/>
</dbReference>
<gene>
    <name evidence="1" type="ORF">C0Z18_04265</name>
</gene>
<proteinExistence type="predicted"/>
<dbReference type="AlphaFoldDB" id="A0A2N7VZG7"/>
<protein>
    <submittedName>
        <fullName evidence="1">Uncharacterized protein</fullName>
    </submittedName>
</protein>
<evidence type="ECO:0000313" key="1">
    <source>
        <dbReference type="EMBL" id="PMS22548.1"/>
    </source>
</evidence>
<keyword evidence="2" id="KW-1185">Reference proteome</keyword>
<evidence type="ECO:0000313" key="2">
    <source>
        <dbReference type="Proteomes" id="UP000235616"/>
    </source>
</evidence>
<reference evidence="1 2" key="1">
    <citation type="submission" date="2018-01" db="EMBL/GenBank/DDBJ databases">
        <title>Whole genome analyses suggest that Burkholderia sensu lato contains two further novel genera in the rhizoxinica-symbiotica group Mycetohabitans gen. nov., and Trinickia gen. nov.: implications for the evolution of diazotrophy and nodulation in the Burkholderiaceae.</title>
        <authorList>
            <person name="Estrada-de los Santos P."/>
            <person name="Palmer M."/>
            <person name="Chavez-Ramirez B."/>
            <person name="Beukes C."/>
            <person name="Steenkamp E.T."/>
            <person name="Hirsch A.M."/>
            <person name="Manyaka P."/>
            <person name="Maluk M."/>
            <person name="Lafos M."/>
            <person name="Crook M."/>
            <person name="Gross E."/>
            <person name="Simon M.F."/>
            <person name="Bueno dos Reis Junior F."/>
            <person name="Poole P.S."/>
            <person name="Venter S.N."/>
            <person name="James E.K."/>
        </authorList>
    </citation>
    <scope>NUCLEOTIDE SEQUENCE [LARGE SCALE GENOMIC DNA]</scope>
    <source>
        <strain evidence="1 2">GIMN1.004</strain>
    </source>
</reference>